<keyword evidence="2" id="KW-1185">Reference proteome</keyword>
<reference evidence="1 2" key="1">
    <citation type="submission" date="2020-08" db="EMBL/GenBank/DDBJ databases">
        <title>Genomic Encyclopedia of Type Strains, Phase III (KMG-III): the genomes of soil and plant-associated and newly described type strains.</title>
        <authorList>
            <person name="Whitman W."/>
        </authorList>
    </citation>
    <scope>NUCLEOTIDE SEQUENCE [LARGE SCALE GENOMIC DNA]</scope>
    <source>
        <strain evidence="1 2">CECT 8840</strain>
    </source>
</reference>
<gene>
    <name evidence="1" type="ORF">FHS44_005004</name>
</gene>
<dbReference type="RefSeq" id="WP_184718553.1">
    <property type="nucleotide sequence ID" value="NZ_JACHJP010000005.1"/>
</dbReference>
<protein>
    <submittedName>
        <fullName evidence="1">Uncharacterized protein</fullName>
    </submittedName>
</protein>
<dbReference type="Proteomes" id="UP000552644">
    <property type="component" value="Unassembled WGS sequence"/>
</dbReference>
<accession>A0A7W7QQS5</accession>
<name>A0A7W7QQS5_9ACTN</name>
<dbReference type="EMBL" id="JACHJP010000005">
    <property type="protein sequence ID" value="MBB4917884.1"/>
    <property type="molecule type" value="Genomic_DNA"/>
</dbReference>
<proteinExistence type="predicted"/>
<evidence type="ECO:0000313" key="1">
    <source>
        <dbReference type="EMBL" id="MBB4917884.1"/>
    </source>
</evidence>
<evidence type="ECO:0000313" key="2">
    <source>
        <dbReference type="Proteomes" id="UP000552644"/>
    </source>
</evidence>
<organism evidence="1 2">
    <name type="scientific">Streptosporangium saharense</name>
    <dbReference type="NCBI Taxonomy" id="1706840"/>
    <lineage>
        <taxon>Bacteria</taxon>
        <taxon>Bacillati</taxon>
        <taxon>Actinomycetota</taxon>
        <taxon>Actinomycetes</taxon>
        <taxon>Streptosporangiales</taxon>
        <taxon>Streptosporangiaceae</taxon>
        <taxon>Streptosporangium</taxon>
    </lineage>
</organism>
<sequence>MVVYRAAGPLRVTAARRDDRWVFAWGRGRDCWGPALDTEVAHRIRQVAR</sequence>
<dbReference type="AlphaFoldDB" id="A0A7W7QQS5"/>
<comment type="caution">
    <text evidence="1">The sequence shown here is derived from an EMBL/GenBank/DDBJ whole genome shotgun (WGS) entry which is preliminary data.</text>
</comment>